<keyword evidence="1" id="KW-0472">Membrane</keyword>
<proteinExistence type="predicted"/>
<evidence type="ECO:0000313" key="3">
    <source>
        <dbReference type="Proteomes" id="UP000615455"/>
    </source>
</evidence>
<feature type="transmembrane region" description="Helical" evidence="1">
    <location>
        <begin position="486"/>
        <end position="509"/>
    </location>
</feature>
<sequence>MQNRRIFLLGLLLMIVLAGLPYSKADAANTPKPDSVLLLYDSAAISTPKEGNVEALERLLASFGTQVTVHSYDQYQAGMLMNYTKVISVRNADDLFQIPDSYKQDLGNYQGDFLHIGNQVPMNVQQALGLDEQNVEQDIASLKIGQLSQKAIMVNGISYVTKYTGKAYGSLTSDKLKSAAPYAVSNGKYGYIPYMVKGNLTELAAAYLLRDWLSVKSNHQLYLLLDEIYPFSNLALLDELADRLYEAGIPFIANVQPVLSNLDYPAAQRYLETLKHVQSRNGSIVVNAPVVASTISQDITVLKSEMSSFLDALAGYGIVPLGIGSEMYWTYDDHYAVNGLSYFDSSILFPNEHVMYRARTDKSQAFGSSVYTIPADVLKSYVAQGQILEPLPMDAALVYAFPDNNKKLDTLMSSLIQDWTLFSDYKYEDHTVRTQVNEMGSGKGQLHINGQTILLNSVLKDISADHAYVQEGKKSLTNLFSVQNKVFIILIASTLLIFSAFLFIGYRLYKRKYTHTGRQL</sequence>
<evidence type="ECO:0000313" key="2">
    <source>
        <dbReference type="EMBL" id="GGA10885.1"/>
    </source>
</evidence>
<evidence type="ECO:0000256" key="1">
    <source>
        <dbReference type="SAM" id="Phobius"/>
    </source>
</evidence>
<comment type="caution">
    <text evidence="2">The sequence shown here is derived from an EMBL/GenBank/DDBJ whole genome shotgun (WGS) entry which is preliminary data.</text>
</comment>
<accession>A0ABQ1FGE5</accession>
<gene>
    <name evidence="2" type="ORF">GCM10008018_65190</name>
</gene>
<reference evidence="3" key="1">
    <citation type="journal article" date="2019" name="Int. J. Syst. Evol. Microbiol.">
        <title>The Global Catalogue of Microorganisms (GCM) 10K type strain sequencing project: providing services to taxonomists for standard genome sequencing and annotation.</title>
        <authorList>
            <consortium name="The Broad Institute Genomics Platform"/>
            <consortium name="The Broad Institute Genome Sequencing Center for Infectious Disease"/>
            <person name="Wu L."/>
            <person name="Ma J."/>
        </authorList>
    </citation>
    <scope>NUCLEOTIDE SEQUENCE [LARGE SCALE GENOMIC DNA]</scope>
    <source>
        <strain evidence="3">CGMCC 1.15043</strain>
    </source>
</reference>
<keyword evidence="1" id="KW-0812">Transmembrane</keyword>
<name>A0ABQ1FGE5_9BACL</name>
<keyword evidence="1" id="KW-1133">Transmembrane helix</keyword>
<protein>
    <recommendedName>
        <fullName evidence="4">DUF2334 domain-containing protein</fullName>
    </recommendedName>
</protein>
<dbReference type="RefSeq" id="WP_189019769.1">
    <property type="nucleotide sequence ID" value="NZ_BMHE01000061.1"/>
</dbReference>
<dbReference type="EMBL" id="BMHE01000061">
    <property type="protein sequence ID" value="GGA10885.1"/>
    <property type="molecule type" value="Genomic_DNA"/>
</dbReference>
<dbReference type="Proteomes" id="UP000615455">
    <property type="component" value="Unassembled WGS sequence"/>
</dbReference>
<keyword evidence="3" id="KW-1185">Reference proteome</keyword>
<evidence type="ECO:0008006" key="4">
    <source>
        <dbReference type="Google" id="ProtNLM"/>
    </source>
</evidence>
<organism evidence="2 3">
    <name type="scientific">Paenibacillus marchantiophytorum</name>
    <dbReference type="NCBI Taxonomy" id="1619310"/>
    <lineage>
        <taxon>Bacteria</taxon>
        <taxon>Bacillati</taxon>
        <taxon>Bacillota</taxon>
        <taxon>Bacilli</taxon>
        <taxon>Bacillales</taxon>
        <taxon>Paenibacillaceae</taxon>
        <taxon>Paenibacillus</taxon>
    </lineage>
</organism>